<dbReference type="InterPro" id="IPR001387">
    <property type="entry name" value="Cro/C1-type_HTH"/>
</dbReference>
<dbReference type="EMBL" id="BMKX01000001">
    <property type="protein sequence ID" value="GGJ51709.1"/>
    <property type="molecule type" value="Genomic_DNA"/>
</dbReference>
<protein>
    <recommendedName>
        <fullName evidence="1">HTH cro/C1-type domain-containing protein</fullName>
    </recommendedName>
</protein>
<dbReference type="Proteomes" id="UP000606115">
    <property type="component" value="Unassembled WGS sequence"/>
</dbReference>
<evidence type="ECO:0000259" key="1">
    <source>
        <dbReference type="PROSITE" id="PS50943"/>
    </source>
</evidence>
<reference evidence="3" key="1">
    <citation type="journal article" date="2019" name="Int. J. Syst. Evol. Microbiol.">
        <title>The Global Catalogue of Microorganisms (GCM) 10K type strain sequencing project: providing services to taxonomists for standard genome sequencing and annotation.</title>
        <authorList>
            <consortium name="The Broad Institute Genomics Platform"/>
            <consortium name="The Broad Institute Genome Sequencing Center for Infectious Disease"/>
            <person name="Wu L."/>
            <person name="Ma J."/>
        </authorList>
    </citation>
    <scope>NUCLEOTIDE SEQUENCE [LARGE SCALE GENOMIC DNA]</scope>
    <source>
        <strain evidence="3">CGMCC 1.3685</strain>
    </source>
</reference>
<keyword evidence="3" id="KW-1185">Reference proteome</keyword>
<evidence type="ECO:0000313" key="2">
    <source>
        <dbReference type="EMBL" id="GGJ51709.1"/>
    </source>
</evidence>
<dbReference type="CDD" id="cd00093">
    <property type="entry name" value="HTH_XRE"/>
    <property type="match status" value="1"/>
</dbReference>
<dbReference type="RefSeq" id="WP_096255157.1">
    <property type="nucleotide sequence ID" value="NZ_JBHLUT010000002.1"/>
</dbReference>
<dbReference type="SUPFAM" id="SSF47413">
    <property type="entry name" value="lambda repressor-like DNA-binding domains"/>
    <property type="match status" value="1"/>
</dbReference>
<dbReference type="Pfam" id="PF13560">
    <property type="entry name" value="HTH_31"/>
    <property type="match status" value="1"/>
</dbReference>
<dbReference type="Gene3D" id="1.10.260.40">
    <property type="entry name" value="lambda repressor-like DNA-binding domains"/>
    <property type="match status" value="1"/>
</dbReference>
<dbReference type="PROSITE" id="PS50943">
    <property type="entry name" value="HTH_CROC1"/>
    <property type="match status" value="1"/>
</dbReference>
<gene>
    <name evidence="2" type="ORF">GCM10007173_07850</name>
</gene>
<name>A0ABQ2DBU0_9MICC</name>
<dbReference type="SMART" id="SM00530">
    <property type="entry name" value="HTH_XRE"/>
    <property type="match status" value="1"/>
</dbReference>
<proteinExistence type="predicted"/>
<evidence type="ECO:0000313" key="3">
    <source>
        <dbReference type="Proteomes" id="UP000606115"/>
    </source>
</evidence>
<accession>A0ABQ2DBU0</accession>
<dbReference type="InterPro" id="IPR010982">
    <property type="entry name" value="Lambda_DNA-bd_dom_sf"/>
</dbReference>
<comment type="caution">
    <text evidence="2">The sequence shown here is derived from an EMBL/GenBank/DDBJ whole genome shotgun (WGS) entry which is preliminary data.</text>
</comment>
<feature type="domain" description="HTH cro/C1-type" evidence="1">
    <location>
        <begin position="35"/>
        <end position="90"/>
    </location>
</feature>
<organism evidence="2 3">
    <name type="scientific">Glutamicibacter ardleyensis</name>
    <dbReference type="NCBI Taxonomy" id="225894"/>
    <lineage>
        <taxon>Bacteria</taxon>
        <taxon>Bacillati</taxon>
        <taxon>Actinomycetota</taxon>
        <taxon>Actinomycetes</taxon>
        <taxon>Micrococcales</taxon>
        <taxon>Micrococcaceae</taxon>
        <taxon>Glutamicibacter</taxon>
    </lineage>
</organism>
<sequence>MGFAFADPDVLTEAQREAVAEHRRSVKIESRKLSLREMREDAQLSQVELATSLKLSVDRVARMEAGDLDRVQVATLRRYVEAMGGRLKVKAVGEAIHVDLG</sequence>